<dbReference type="STRING" id="161398.PP2015_1910"/>
<feature type="transmembrane region" description="Helical" evidence="1">
    <location>
        <begin position="21"/>
        <end position="43"/>
    </location>
</feature>
<dbReference type="PANTHER" id="PTHR28026:SF9">
    <property type="entry name" value="2-HYDROXY-PALMITIC ACID DIOXYGENASE MPO1"/>
    <property type="match status" value="1"/>
</dbReference>
<feature type="transmembrane region" description="Helical" evidence="1">
    <location>
        <begin position="101"/>
        <end position="122"/>
    </location>
</feature>
<dbReference type="PANTHER" id="PTHR28026">
    <property type="entry name" value="DUF962 DOMAIN PROTEIN (AFU_ORTHOLOGUE AFUA_8G05310)"/>
    <property type="match status" value="1"/>
</dbReference>
<keyword evidence="1" id="KW-0812">Transmembrane</keyword>
<reference evidence="2 3" key="1">
    <citation type="submission" date="2015-11" db="EMBL/GenBank/DDBJ databases">
        <authorList>
            <person name="Zhang Y."/>
            <person name="Guo Z."/>
        </authorList>
    </citation>
    <scope>NUCLEOTIDE SEQUENCE [LARGE SCALE GENOMIC DNA]</scope>
    <source>
        <strain evidence="2 3">KCTC 12086</strain>
    </source>
</reference>
<dbReference type="AlphaFoldDB" id="A0A0S2K1N7"/>
<evidence type="ECO:0000256" key="1">
    <source>
        <dbReference type="SAM" id="Phobius"/>
    </source>
</evidence>
<dbReference type="InterPro" id="IPR009305">
    <property type="entry name" value="Mpo1-like"/>
</dbReference>
<gene>
    <name evidence="2" type="ORF">PP2015_1910</name>
</gene>
<feature type="transmembrane region" description="Helical" evidence="1">
    <location>
        <begin position="134"/>
        <end position="153"/>
    </location>
</feature>
<dbReference type="OrthoDB" id="9803238at2"/>
<dbReference type="RefSeq" id="WP_058030072.1">
    <property type="nucleotide sequence ID" value="NZ_CP013187.1"/>
</dbReference>
<dbReference type="KEGG" id="pphe:PP2015_1910"/>
<evidence type="ECO:0000313" key="2">
    <source>
        <dbReference type="EMBL" id="ALO42410.1"/>
    </source>
</evidence>
<sequence>MKKLDQHLIKYALYHRDERNILTHFVGVPLIVFAVIGLLYFPLMSVNSLLITPALVVAILAMLFYLALDIKLGLLMSGLYLLGLWGVDSIFESMSAQTASFYGLFAGLFVVGWIIQFIGHYYEGKKPAFVDDLIGLLVGPLFVVVELLFKLGLLKSLEARIIEHAGPYRN</sequence>
<feature type="transmembrane region" description="Helical" evidence="1">
    <location>
        <begin position="49"/>
        <end position="68"/>
    </location>
</feature>
<dbReference type="GO" id="GO:0046521">
    <property type="term" value="P:sphingoid catabolic process"/>
    <property type="evidence" value="ECO:0007669"/>
    <property type="project" value="TreeGrafter"/>
</dbReference>
<accession>A0A0S2K1N7</accession>
<proteinExistence type="predicted"/>
<evidence type="ECO:0000313" key="3">
    <source>
        <dbReference type="Proteomes" id="UP000061457"/>
    </source>
</evidence>
<keyword evidence="1" id="KW-0472">Membrane</keyword>
<keyword evidence="1" id="KW-1133">Transmembrane helix</keyword>
<keyword evidence="3" id="KW-1185">Reference proteome</keyword>
<organism evidence="2 3">
    <name type="scientific">Pseudoalteromonas phenolica</name>
    <dbReference type="NCBI Taxonomy" id="161398"/>
    <lineage>
        <taxon>Bacteria</taxon>
        <taxon>Pseudomonadati</taxon>
        <taxon>Pseudomonadota</taxon>
        <taxon>Gammaproteobacteria</taxon>
        <taxon>Alteromonadales</taxon>
        <taxon>Pseudoalteromonadaceae</taxon>
        <taxon>Pseudoalteromonas</taxon>
    </lineage>
</organism>
<protein>
    <submittedName>
        <fullName evidence="2">Membrane protein</fullName>
    </submittedName>
</protein>
<dbReference type="Proteomes" id="UP000061457">
    <property type="component" value="Chromosome I"/>
</dbReference>
<dbReference type="Pfam" id="PF06127">
    <property type="entry name" value="Mpo1-like"/>
    <property type="match status" value="1"/>
</dbReference>
<dbReference type="PATRIC" id="fig|161398.10.peg.1938"/>
<dbReference type="EMBL" id="CP013187">
    <property type="protein sequence ID" value="ALO42410.1"/>
    <property type="molecule type" value="Genomic_DNA"/>
</dbReference>
<name>A0A0S2K1N7_9GAMM</name>
<dbReference type="GO" id="GO:0016020">
    <property type="term" value="C:membrane"/>
    <property type="evidence" value="ECO:0007669"/>
    <property type="project" value="GOC"/>
</dbReference>